<dbReference type="InterPro" id="IPR007219">
    <property type="entry name" value="XnlR_reg_dom"/>
</dbReference>
<dbReference type="Proteomes" id="UP001447188">
    <property type="component" value="Unassembled WGS sequence"/>
</dbReference>
<dbReference type="PROSITE" id="PS00463">
    <property type="entry name" value="ZN2_CY6_FUNGAL_1"/>
    <property type="match status" value="1"/>
</dbReference>
<keyword evidence="1" id="KW-0479">Metal-binding</keyword>
<keyword evidence="6" id="KW-1185">Reference proteome</keyword>
<dbReference type="Pfam" id="PF04082">
    <property type="entry name" value="Fungal_trans"/>
    <property type="match status" value="1"/>
</dbReference>
<comment type="caution">
    <text evidence="5">The sequence shown here is derived from an EMBL/GenBank/DDBJ whole genome shotgun (WGS) entry which is preliminary data.</text>
</comment>
<feature type="compositionally biased region" description="Polar residues" evidence="3">
    <location>
        <begin position="1"/>
        <end position="13"/>
    </location>
</feature>
<feature type="region of interest" description="Disordered" evidence="3">
    <location>
        <begin position="1"/>
        <end position="58"/>
    </location>
</feature>
<proteinExistence type="predicted"/>
<dbReference type="PANTHER" id="PTHR47425:SF2">
    <property type="entry name" value="FARB-RELATED"/>
    <property type="match status" value="1"/>
</dbReference>
<dbReference type="CDD" id="cd12148">
    <property type="entry name" value="fungal_TF_MHR"/>
    <property type="match status" value="1"/>
</dbReference>
<reference evidence="5 6" key="1">
    <citation type="submission" date="2024-02" db="EMBL/GenBank/DDBJ databases">
        <title>Discinaceae phylogenomics.</title>
        <authorList>
            <person name="Dirks A.C."/>
            <person name="James T.Y."/>
        </authorList>
    </citation>
    <scope>NUCLEOTIDE SEQUENCE [LARGE SCALE GENOMIC DNA]</scope>
    <source>
        <strain evidence="5 6">ACD0624</strain>
    </source>
</reference>
<dbReference type="InterPro" id="IPR036864">
    <property type="entry name" value="Zn2-C6_fun-type_DNA-bd_sf"/>
</dbReference>
<dbReference type="SMART" id="SM00906">
    <property type="entry name" value="Fungal_trans"/>
    <property type="match status" value="1"/>
</dbReference>
<dbReference type="InterPro" id="IPR052761">
    <property type="entry name" value="Fungal_Detox/Toxin_TFs"/>
</dbReference>
<dbReference type="SMART" id="SM00066">
    <property type="entry name" value="GAL4"/>
    <property type="match status" value="1"/>
</dbReference>
<keyword evidence="2" id="KW-0539">Nucleus</keyword>
<evidence type="ECO:0000259" key="4">
    <source>
        <dbReference type="PROSITE" id="PS50048"/>
    </source>
</evidence>
<evidence type="ECO:0000256" key="3">
    <source>
        <dbReference type="SAM" id="MobiDB-lite"/>
    </source>
</evidence>
<evidence type="ECO:0000256" key="1">
    <source>
        <dbReference type="ARBA" id="ARBA00022723"/>
    </source>
</evidence>
<evidence type="ECO:0000313" key="5">
    <source>
        <dbReference type="EMBL" id="KAL0633445.1"/>
    </source>
</evidence>
<evidence type="ECO:0000313" key="6">
    <source>
        <dbReference type="Proteomes" id="UP001447188"/>
    </source>
</evidence>
<feature type="region of interest" description="Disordered" evidence="3">
    <location>
        <begin position="109"/>
        <end position="164"/>
    </location>
</feature>
<dbReference type="PANTHER" id="PTHR47425">
    <property type="entry name" value="FARB-RELATED"/>
    <property type="match status" value="1"/>
</dbReference>
<feature type="region of interest" description="Disordered" evidence="3">
    <location>
        <begin position="182"/>
        <end position="219"/>
    </location>
</feature>
<feature type="domain" description="Zn(2)-C6 fungal-type" evidence="4">
    <location>
        <begin position="66"/>
        <end position="98"/>
    </location>
</feature>
<dbReference type="Pfam" id="PF00172">
    <property type="entry name" value="Zn_clus"/>
    <property type="match status" value="1"/>
</dbReference>
<evidence type="ECO:0000256" key="2">
    <source>
        <dbReference type="ARBA" id="ARBA00023242"/>
    </source>
</evidence>
<accession>A0ABR3GCF3</accession>
<feature type="compositionally biased region" description="Low complexity" evidence="3">
    <location>
        <begin position="19"/>
        <end position="40"/>
    </location>
</feature>
<name>A0ABR3GCF3_9PEZI</name>
<dbReference type="InterPro" id="IPR001138">
    <property type="entry name" value="Zn2Cys6_DnaBD"/>
</dbReference>
<dbReference type="SUPFAM" id="SSF57701">
    <property type="entry name" value="Zn2/Cys6 DNA-binding domain"/>
    <property type="match status" value="1"/>
</dbReference>
<dbReference type="EMBL" id="JBBBZM010000125">
    <property type="protein sequence ID" value="KAL0633445.1"/>
    <property type="molecule type" value="Genomic_DNA"/>
</dbReference>
<dbReference type="CDD" id="cd00067">
    <property type="entry name" value="GAL4"/>
    <property type="match status" value="1"/>
</dbReference>
<gene>
    <name evidence="5" type="ORF">Q9L58_007658</name>
</gene>
<dbReference type="PROSITE" id="PS50048">
    <property type="entry name" value="ZN2_CY6_FUNGAL_2"/>
    <property type="match status" value="1"/>
</dbReference>
<dbReference type="Gene3D" id="4.10.240.10">
    <property type="entry name" value="Zn(2)-C6 fungal-type DNA-binding domain"/>
    <property type="match status" value="1"/>
</dbReference>
<sequence>MAATGPVTTSSALSEEVDATAATSSSSSSSSSSSATSSSAQKRSSTVAGNPAGQTFRPVKRRASKACQCCRARKVRCNVVEHGAPCTNCRLDEVECIITESKRRKKLWETKADSAGSASDTAPVPRKSPTAATAPLSHHVYDQPHVHSPSAISIDGSSDRENNSHVPHMIYQAQGIRMGLNGSQERERRASYASSHGSVPSLTNSFSTRTSMTSTAPHRVSRTQFRSLPAFVKPTPARIPAEDIEYLTARGALTLPSEPLRSELLRSHFNFVHPFMPLLNRTEFLDIVTCEDGSKGKVSLLLFQAVMFTGSAFVDMASLRLAGFATRKAARKAFFSKVRTLYDFDHEQDRMSLVQTLLLMTYWYETPDDQKDTWHWMGVAISLCHTIGLHRNPENSNMDPQRKKLWKRIWWSCFMRDRLVALGMRRPTRIKCEDCDVPMLTLDDFSIDIATVGGGEGEGSDSAFWSWGCEERQQKEKEASRQRELAIMCIEKAKLCVCISLVLSAQYSVLNTNQGSLAADGSTRTTMMLLPKKLDPECCQVARCDGELAKWIRELPEEACYVPSRTNESVDDVLTLHRNLLHMVYCTTVSALHRPQVLPSNPAPWPAKNDVAELQEVSRRKVRQAASEITRMAEELIELDLVRYLPTTGVTVMLPAVIIHLLDIKSSNALTREISLEGFGLCMQVMQGLRQSYSAADYATHFLEAAIKKADIQVHGHRRHGNIRRARHGGVSPFSASSPMGGAAAISIPASVPSSNAALTPPPDLESISLDTSVVGKPSDENDLQFKLESFLQAPPSPSHDAPLPSAFNVGSNGYSTLQNLSATSADDLLFSDSTPHLSMPADGDNGVFDALLMRSGDQQQNDPFLGHYEDVLSGMNGKNGELGTRAFDLMGESSSWLEEDMSRLLDGMDFDIDDVLRVLET</sequence>
<feature type="compositionally biased region" description="Polar residues" evidence="3">
    <location>
        <begin position="192"/>
        <end position="219"/>
    </location>
</feature>
<organism evidence="5 6">
    <name type="scientific">Discina gigas</name>
    <dbReference type="NCBI Taxonomy" id="1032678"/>
    <lineage>
        <taxon>Eukaryota</taxon>
        <taxon>Fungi</taxon>
        <taxon>Dikarya</taxon>
        <taxon>Ascomycota</taxon>
        <taxon>Pezizomycotina</taxon>
        <taxon>Pezizomycetes</taxon>
        <taxon>Pezizales</taxon>
        <taxon>Discinaceae</taxon>
        <taxon>Discina</taxon>
    </lineage>
</organism>
<protein>
    <recommendedName>
        <fullName evidence="4">Zn(2)-C6 fungal-type domain-containing protein</fullName>
    </recommendedName>
</protein>